<name>A0A069PEZ5_9BURK</name>
<gene>
    <name evidence="1" type="ORF">BG61_34420</name>
</gene>
<comment type="caution">
    <text evidence="1">The sequence shown here is derived from an EMBL/GenBank/DDBJ whole genome shotgun (WGS) entry which is preliminary data.</text>
</comment>
<dbReference type="RefSeq" id="WP_035942511.1">
    <property type="nucleotide sequence ID" value="NZ_CADFFX010000020.1"/>
</dbReference>
<accession>A0A069PEZ5</accession>
<dbReference type="STRING" id="60547.GCA_000751215_02974"/>
<dbReference type="AlphaFoldDB" id="A0A069PEZ5"/>
<evidence type="ECO:0000313" key="1">
    <source>
        <dbReference type="EMBL" id="KDR39223.1"/>
    </source>
</evidence>
<reference evidence="1 2" key="1">
    <citation type="submission" date="2014-03" db="EMBL/GenBank/DDBJ databases">
        <title>Draft Genome Sequences of Four Burkholderia Strains.</title>
        <authorList>
            <person name="Liu X.Y."/>
            <person name="Li C.X."/>
            <person name="Xu J.H."/>
        </authorList>
    </citation>
    <scope>NUCLEOTIDE SEQUENCE [LARGE SCALE GENOMIC DNA]</scope>
    <source>
        <strain evidence="1 2">DSM 50014</strain>
    </source>
</reference>
<organism evidence="1 2">
    <name type="scientific">Caballeronia glathei</name>
    <dbReference type="NCBI Taxonomy" id="60547"/>
    <lineage>
        <taxon>Bacteria</taxon>
        <taxon>Pseudomonadati</taxon>
        <taxon>Pseudomonadota</taxon>
        <taxon>Betaproteobacteria</taxon>
        <taxon>Burkholderiales</taxon>
        <taxon>Burkholderiaceae</taxon>
        <taxon>Caballeronia</taxon>
    </lineage>
</organism>
<dbReference type="EMBL" id="JFHC01000064">
    <property type="protein sequence ID" value="KDR39223.1"/>
    <property type="molecule type" value="Genomic_DNA"/>
</dbReference>
<evidence type="ECO:0000313" key="2">
    <source>
        <dbReference type="Proteomes" id="UP000027466"/>
    </source>
</evidence>
<proteinExistence type="predicted"/>
<dbReference type="Proteomes" id="UP000027466">
    <property type="component" value="Unassembled WGS sequence"/>
</dbReference>
<protein>
    <submittedName>
        <fullName evidence="1">Uncharacterized protein</fullName>
    </submittedName>
</protein>
<sequence length="120" mass="13129">MTERNKLICAARGCDGCNVCNDRADVAAERERFETWARDEGLISESHGVRFVNSMCDVARKAWDARAAISSDAPDGGKDSELRGIERAYQAAKDAGKEPGWANHYANALQAIRALIQGMK</sequence>
<keyword evidence="2" id="KW-1185">Reference proteome</keyword>